<name>A0A248VWX2_9BURK</name>
<gene>
    <name evidence="1" type="ORF">CJU94_35855</name>
</gene>
<evidence type="ECO:0000313" key="2">
    <source>
        <dbReference type="Proteomes" id="UP000215158"/>
    </source>
</evidence>
<proteinExistence type="predicted"/>
<protein>
    <submittedName>
        <fullName evidence="1">Uncharacterized protein</fullName>
    </submittedName>
</protein>
<dbReference type="Pfam" id="PF22011">
    <property type="entry name" value="DUF6931"/>
    <property type="match status" value="1"/>
</dbReference>
<keyword evidence="2" id="KW-1185">Reference proteome</keyword>
<dbReference type="KEGG" id="parb:CJU94_35855"/>
<dbReference type="RefSeq" id="WP_095423356.1">
    <property type="nucleotide sequence ID" value="NZ_CP022991.1"/>
</dbReference>
<sequence length="182" mass="19514">MSALLDAARQMQLSAPAQARLQVAMTPFAAVRTLLDDGLTADALSLLARLLPRRYAVAWVCQCGSRQTLDDRDRAGLALAEAWVRDPRETHRASAAKFASEHRYRSIGAWSAAAAGWTGGNLNPRYEQPTPPPEHLTALAAMAAVNYMAALVPVQLDARRTAFVRDALGLLGVPNGIDGGIQ</sequence>
<dbReference type="EMBL" id="CP022991">
    <property type="protein sequence ID" value="ASW03529.1"/>
    <property type="molecule type" value="Genomic_DNA"/>
</dbReference>
<organism evidence="1 2">
    <name type="scientific">Paraburkholderia aromaticivorans</name>
    <dbReference type="NCBI Taxonomy" id="2026199"/>
    <lineage>
        <taxon>Bacteria</taxon>
        <taxon>Pseudomonadati</taxon>
        <taxon>Pseudomonadota</taxon>
        <taxon>Betaproteobacteria</taxon>
        <taxon>Burkholderiales</taxon>
        <taxon>Burkholderiaceae</taxon>
        <taxon>Paraburkholderia</taxon>
    </lineage>
</organism>
<dbReference type="Proteomes" id="UP000215158">
    <property type="component" value="Plasmid pBN1"/>
</dbReference>
<dbReference type="OrthoDB" id="5572566at2"/>
<accession>A0A248VWX2</accession>
<keyword evidence="1" id="KW-0614">Plasmid</keyword>
<dbReference type="InterPro" id="IPR053855">
    <property type="entry name" value="DUF6931"/>
</dbReference>
<reference evidence="1 2" key="1">
    <citation type="submission" date="2017-08" db="EMBL/GenBank/DDBJ databases">
        <title>Identification and genetic characteristics of simultaneous BTEX- and naphthalene-degrading Paraburkholderia sp. BN5 isolated from petroleum-contaminated soil.</title>
        <authorList>
            <person name="Lee Y."/>
            <person name="Jeon C.O."/>
        </authorList>
    </citation>
    <scope>NUCLEOTIDE SEQUENCE [LARGE SCALE GENOMIC DNA]</scope>
    <source>
        <strain evidence="1 2">BN5</strain>
        <plasmid evidence="1 2">pBN1</plasmid>
    </source>
</reference>
<geneLocation type="plasmid" evidence="1 2">
    <name>pBN1</name>
</geneLocation>
<dbReference type="AlphaFoldDB" id="A0A248VWX2"/>
<evidence type="ECO:0000313" key="1">
    <source>
        <dbReference type="EMBL" id="ASW03529.1"/>
    </source>
</evidence>